<keyword evidence="4" id="KW-0862">Zinc</keyword>
<sequence length="233" mass="25639">MNDNSTKSNPIKHWAEDDRPREKMQQKGYAALSDAELLAILIQSGTKEKSAVDLAREVLQLGNQNLSFLGKLSLKDFQTIKGIGLARAIAIAAALEIGRRRQLSESMEQKIITSSKQAADIFMPLMNDLHHEKFAVLCLGRNNKLLHVEFVSSGGVTGTVVDPKIIFKTALQYLSSNLIIAHNHPSGNLNPSNADKAITEKIKEGARLLDMTLMDHVIIADNKHFSFADNGLL</sequence>
<dbReference type="InterPro" id="IPR020891">
    <property type="entry name" value="UPF0758_CS"/>
</dbReference>
<dbReference type="PROSITE" id="PS01302">
    <property type="entry name" value="UPF0758"/>
    <property type="match status" value="1"/>
</dbReference>
<comment type="similarity">
    <text evidence="6">Belongs to the UPF0758 family.</text>
</comment>
<keyword evidence="2" id="KW-0479">Metal-binding</keyword>
<dbReference type="EMBL" id="VWSH01000001">
    <property type="protein sequence ID" value="KAA5536585.1"/>
    <property type="molecule type" value="Genomic_DNA"/>
</dbReference>
<name>A0A5M6CUA8_9BACT</name>
<dbReference type="AlphaFoldDB" id="A0A5M6CUA8"/>
<dbReference type="Pfam" id="PF04002">
    <property type="entry name" value="RadC"/>
    <property type="match status" value="1"/>
</dbReference>
<evidence type="ECO:0000256" key="4">
    <source>
        <dbReference type="ARBA" id="ARBA00022833"/>
    </source>
</evidence>
<keyword evidence="3" id="KW-0378">Hydrolase</keyword>
<evidence type="ECO:0000313" key="10">
    <source>
        <dbReference type="Proteomes" id="UP000323632"/>
    </source>
</evidence>
<dbReference type="NCBIfam" id="TIGR00608">
    <property type="entry name" value="radc"/>
    <property type="match status" value="1"/>
</dbReference>
<evidence type="ECO:0000256" key="3">
    <source>
        <dbReference type="ARBA" id="ARBA00022801"/>
    </source>
</evidence>
<gene>
    <name evidence="9" type="primary">radC</name>
    <name evidence="9" type="ORF">F0919_02640</name>
</gene>
<dbReference type="GO" id="GO:0006508">
    <property type="term" value="P:proteolysis"/>
    <property type="evidence" value="ECO:0007669"/>
    <property type="project" value="UniProtKB-KW"/>
</dbReference>
<reference evidence="9 10" key="1">
    <citation type="submission" date="2019-09" db="EMBL/GenBank/DDBJ databases">
        <title>Genome sequence and assembly of Taibaiella sp.</title>
        <authorList>
            <person name="Chhetri G."/>
        </authorList>
    </citation>
    <scope>NUCLEOTIDE SEQUENCE [LARGE SCALE GENOMIC DNA]</scope>
    <source>
        <strain evidence="9 10">KVB11</strain>
    </source>
</reference>
<dbReference type="NCBIfam" id="NF000642">
    <property type="entry name" value="PRK00024.1"/>
    <property type="match status" value="1"/>
</dbReference>
<dbReference type="RefSeq" id="WP_150031162.1">
    <property type="nucleotide sequence ID" value="NZ_VWSH01000001.1"/>
</dbReference>
<evidence type="ECO:0000313" key="9">
    <source>
        <dbReference type="EMBL" id="KAA5536585.1"/>
    </source>
</evidence>
<protein>
    <submittedName>
        <fullName evidence="9">DNA repair protein RadC</fullName>
    </submittedName>
</protein>
<feature type="domain" description="MPN" evidence="8">
    <location>
        <begin position="111"/>
        <end position="233"/>
    </location>
</feature>
<evidence type="ECO:0000256" key="7">
    <source>
        <dbReference type="SAM" id="MobiDB-lite"/>
    </source>
</evidence>
<evidence type="ECO:0000256" key="2">
    <source>
        <dbReference type="ARBA" id="ARBA00022723"/>
    </source>
</evidence>
<dbReference type="Proteomes" id="UP000323632">
    <property type="component" value="Unassembled WGS sequence"/>
</dbReference>
<evidence type="ECO:0000256" key="6">
    <source>
        <dbReference type="RuleBase" id="RU003797"/>
    </source>
</evidence>
<dbReference type="PANTHER" id="PTHR30471">
    <property type="entry name" value="DNA REPAIR PROTEIN RADC"/>
    <property type="match status" value="1"/>
</dbReference>
<evidence type="ECO:0000256" key="5">
    <source>
        <dbReference type="ARBA" id="ARBA00023049"/>
    </source>
</evidence>
<dbReference type="InterPro" id="IPR025657">
    <property type="entry name" value="RadC_JAB"/>
</dbReference>
<keyword evidence="10" id="KW-1185">Reference proteome</keyword>
<evidence type="ECO:0000256" key="1">
    <source>
        <dbReference type="ARBA" id="ARBA00022670"/>
    </source>
</evidence>
<accession>A0A5M6CUA8</accession>
<keyword evidence="1" id="KW-0645">Protease</keyword>
<organism evidence="9 10">
    <name type="scientific">Taibaiella lutea</name>
    <dbReference type="NCBI Taxonomy" id="2608001"/>
    <lineage>
        <taxon>Bacteria</taxon>
        <taxon>Pseudomonadati</taxon>
        <taxon>Bacteroidota</taxon>
        <taxon>Chitinophagia</taxon>
        <taxon>Chitinophagales</taxon>
        <taxon>Chitinophagaceae</taxon>
        <taxon>Taibaiella</taxon>
    </lineage>
</organism>
<dbReference type="GO" id="GO:0046872">
    <property type="term" value="F:metal ion binding"/>
    <property type="evidence" value="ECO:0007669"/>
    <property type="project" value="UniProtKB-KW"/>
</dbReference>
<dbReference type="Gene3D" id="3.40.140.10">
    <property type="entry name" value="Cytidine Deaminase, domain 2"/>
    <property type="match status" value="1"/>
</dbReference>
<evidence type="ECO:0000259" key="8">
    <source>
        <dbReference type="PROSITE" id="PS50249"/>
    </source>
</evidence>
<dbReference type="InterPro" id="IPR001405">
    <property type="entry name" value="UPF0758"/>
</dbReference>
<dbReference type="PROSITE" id="PS50249">
    <property type="entry name" value="MPN"/>
    <property type="match status" value="1"/>
</dbReference>
<dbReference type="PANTHER" id="PTHR30471:SF3">
    <property type="entry name" value="UPF0758 PROTEIN YEES-RELATED"/>
    <property type="match status" value="1"/>
</dbReference>
<feature type="region of interest" description="Disordered" evidence="7">
    <location>
        <begin position="1"/>
        <end position="22"/>
    </location>
</feature>
<comment type="caution">
    <text evidence="9">The sequence shown here is derived from an EMBL/GenBank/DDBJ whole genome shotgun (WGS) entry which is preliminary data.</text>
</comment>
<dbReference type="InterPro" id="IPR037518">
    <property type="entry name" value="MPN"/>
</dbReference>
<feature type="compositionally biased region" description="Basic and acidic residues" evidence="7">
    <location>
        <begin position="13"/>
        <end position="22"/>
    </location>
</feature>
<dbReference type="Pfam" id="PF20582">
    <property type="entry name" value="UPF0758_N"/>
    <property type="match status" value="1"/>
</dbReference>
<dbReference type="CDD" id="cd08071">
    <property type="entry name" value="MPN_DUF2466"/>
    <property type="match status" value="1"/>
</dbReference>
<proteinExistence type="inferred from homology"/>
<keyword evidence="5" id="KW-0482">Metalloprotease</keyword>
<dbReference type="InterPro" id="IPR046778">
    <property type="entry name" value="UPF0758_N"/>
</dbReference>
<dbReference type="GO" id="GO:0008237">
    <property type="term" value="F:metallopeptidase activity"/>
    <property type="evidence" value="ECO:0007669"/>
    <property type="project" value="UniProtKB-KW"/>
</dbReference>